<dbReference type="Pfam" id="PF07690">
    <property type="entry name" value="MFS_1"/>
    <property type="match status" value="1"/>
</dbReference>
<feature type="transmembrane region" description="Helical" evidence="5">
    <location>
        <begin position="238"/>
        <end position="263"/>
    </location>
</feature>
<proteinExistence type="predicted"/>
<dbReference type="InterPro" id="IPR036259">
    <property type="entry name" value="MFS_trans_sf"/>
</dbReference>
<dbReference type="Gene3D" id="1.20.1250.20">
    <property type="entry name" value="MFS general substrate transporter like domains"/>
    <property type="match status" value="2"/>
</dbReference>
<keyword evidence="8" id="KW-1185">Reference proteome</keyword>
<feature type="transmembrane region" description="Helical" evidence="5">
    <location>
        <begin position="299"/>
        <end position="322"/>
    </location>
</feature>
<dbReference type="InterPro" id="IPR011701">
    <property type="entry name" value="MFS"/>
</dbReference>
<sequence length="432" mass="44404">MEREATTTTGRGLLLLAIALVGLNLRPFITGVGPLAADIGAQTGLDLQGIALLTLVPMLLTGVLAFAGPSLQVRIGARRSVVTAVAVLGLASFLRLFATSGLQMVGTAALLGLGAAIVQAVLPGIIKRHFPLHVGAVMGLYSAMLMGGGALGAQAAPLIAAAADDWHAGLAWMALPAVLALWLVARSLPQDVEPRIDGNTATTFLGRPRTWLLMACFGLVNGGYSTVVAWLAPYYQDLGWSAAASGSLLAIMAACQAGAALLLPVLAGRRQDRRLWLWLTLAMQAIGFVALVLKPEAAPILWMALLGAGLGGCFSLSMVVALDHLRDPAQAGALSALMQGGGFLIAAMPPWIVAALHDLTGSFVAGWVLHLSSIAVVTALYWRVSPGSYAAVMGLARCAQPSPSQPSNAASAGHEKTAETRRSAVVLASGAP</sequence>
<evidence type="ECO:0000259" key="6">
    <source>
        <dbReference type="PROSITE" id="PS50850"/>
    </source>
</evidence>
<feature type="region of interest" description="Disordered" evidence="4">
    <location>
        <begin position="403"/>
        <end position="432"/>
    </location>
</feature>
<keyword evidence="1 5" id="KW-0812">Transmembrane</keyword>
<evidence type="ECO:0000256" key="3">
    <source>
        <dbReference type="ARBA" id="ARBA00023136"/>
    </source>
</evidence>
<feature type="transmembrane region" description="Helical" evidence="5">
    <location>
        <begin position="138"/>
        <end position="160"/>
    </location>
</feature>
<keyword evidence="3 5" id="KW-0472">Membrane</keyword>
<evidence type="ECO:0000313" key="8">
    <source>
        <dbReference type="Proteomes" id="UP000321638"/>
    </source>
</evidence>
<feature type="compositionally biased region" description="Low complexity" evidence="4">
    <location>
        <begin position="403"/>
        <end position="412"/>
    </location>
</feature>
<dbReference type="PROSITE" id="PS50850">
    <property type="entry name" value="MFS"/>
    <property type="match status" value="1"/>
</dbReference>
<evidence type="ECO:0000256" key="5">
    <source>
        <dbReference type="SAM" id="Phobius"/>
    </source>
</evidence>
<feature type="transmembrane region" description="Helical" evidence="5">
    <location>
        <begin position="334"/>
        <end position="352"/>
    </location>
</feature>
<evidence type="ECO:0000256" key="2">
    <source>
        <dbReference type="ARBA" id="ARBA00022989"/>
    </source>
</evidence>
<protein>
    <submittedName>
        <fullName evidence="7">CynX/NimT family MFS transporter</fullName>
    </submittedName>
</protein>
<dbReference type="InterPro" id="IPR052524">
    <property type="entry name" value="MFS_Cyanate_Porter"/>
</dbReference>
<comment type="caution">
    <text evidence="7">The sequence shown here is derived from an EMBL/GenBank/DDBJ whole genome shotgun (WGS) entry which is preliminary data.</text>
</comment>
<reference evidence="7 8" key="1">
    <citation type="submission" date="2019-06" db="EMBL/GenBank/DDBJ databases">
        <title>New taxonomy in bacterial strain CC-CFT640, isolated from vineyard.</title>
        <authorList>
            <person name="Lin S.-Y."/>
            <person name="Tsai C.-F."/>
            <person name="Young C.-C."/>
        </authorList>
    </citation>
    <scope>NUCLEOTIDE SEQUENCE [LARGE SCALE GENOMIC DNA]</scope>
    <source>
        <strain evidence="7 8">CC-CFT640</strain>
    </source>
</reference>
<keyword evidence="2 5" id="KW-1133">Transmembrane helix</keyword>
<dbReference type="Proteomes" id="UP000321638">
    <property type="component" value="Unassembled WGS sequence"/>
</dbReference>
<feature type="transmembrane region" description="Helical" evidence="5">
    <location>
        <begin position="104"/>
        <end position="126"/>
    </location>
</feature>
<evidence type="ECO:0000256" key="1">
    <source>
        <dbReference type="ARBA" id="ARBA00022692"/>
    </source>
</evidence>
<dbReference type="AlphaFoldDB" id="A0A5C8PMI4"/>
<dbReference type="GO" id="GO:0022857">
    <property type="term" value="F:transmembrane transporter activity"/>
    <property type="evidence" value="ECO:0007669"/>
    <property type="project" value="InterPro"/>
</dbReference>
<dbReference type="EMBL" id="VDUZ01000013">
    <property type="protein sequence ID" value="TXL75639.1"/>
    <property type="molecule type" value="Genomic_DNA"/>
</dbReference>
<gene>
    <name evidence="7" type="ORF">FHP25_13370</name>
</gene>
<feature type="transmembrane region" description="Helical" evidence="5">
    <location>
        <begin position="49"/>
        <end position="68"/>
    </location>
</feature>
<feature type="transmembrane region" description="Helical" evidence="5">
    <location>
        <begin position="275"/>
        <end position="293"/>
    </location>
</feature>
<feature type="transmembrane region" description="Helical" evidence="5">
    <location>
        <begin position="364"/>
        <end position="384"/>
    </location>
</feature>
<feature type="domain" description="Major facilitator superfamily (MFS) profile" evidence="6">
    <location>
        <begin position="12"/>
        <end position="390"/>
    </location>
</feature>
<accession>A0A5C8PMI4</accession>
<organism evidence="7 8">
    <name type="scientific">Vineibacter terrae</name>
    <dbReference type="NCBI Taxonomy" id="2586908"/>
    <lineage>
        <taxon>Bacteria</taxon>
        <taxon>Pseudomonadati</taxon>
        <taxon>Pseudomonadota</taxon>
        <taxon>Alphaproteobacteria</taxon>
        <taxon>Hyphomicrobiales</taxon>
        <taxon>Vineibacter</taxon>
    </lineage>
</organism>
<dbReference type="PANTHER" id="PTHR23523">
    <property type="match status" value="1"/>
</dbReference>
<name>A0A5C8PMI4_9HYPH</name>
<feature type="transmembrane region" description="Helical" evidence="5">
    <location>
        <begin position="166"/>
        <end position="185"/>
    </location>
</feature>
<feature type="transmembrane region" description="Helical" evidence="5">
    <location>
        <begin position="211"/>
        <end position="232"/>
    </location>
</feature>
<dbReference type="NCBIfam" id="NF007256">
    <property type="entry name" value="PRK09705.1"/>
    <property type="match status" value="1"/>
</dbReference>
<dbReference type="SUPFAM" id="SSF103473">
    <property type="entry name" value="MFS general substrate transporter"/>
    <property type="match status" value="1"/>
</dbReference>
<evidence type="ECO:0000313" key="7">
    <source>
        <dbReference type="EMBL" id="TXL75639.1"/>
    </source>
</evidence>
<feature type="transmembrane region" description="Helical" evidence="5">
    <location>
        <begin position="80"/>
        <end position="98"/>
    </location>
</feature>
<dbReference type="InterPro" id="IPR020846">
    <property type="entry name" value="MFS_dom"/>
</dbReference>
<dbReference type="OrthoDB" id="5317164at2"/>
<feature type="transmembrane region" description="Helical" evidence="5">
    <location>
        <begin position="12"/>
        <end position="29"/>
    </location>
</feature>
<evidence type="ECO:0000256" key="4">
    <source>
        <dbReference type="SAM" id="MobiDB-lite"/>
    </source>
</evidence>
<dbReference type="PANTHER" id="PTHR23523:SF1">
    <property type="entry name" value="CYANATE TRANSPORT PROTEIN CYNX"/>
    <property type="match status" value="1"/>
</dbReference>
<feature type="compositionally biased region" description="Basic and acidic residues" evidence="4">
    <location>
        <begin position="413"/>
        <end position="422"/>
    </location>
</feature>
<dbReference type="RefSeq" id="WP_147847442.1">
    <property type="nucleotide sequence ID" value="NZ_VDUZ01000013.1"/>
</dbReference>